<accession>A0A9W9GBK2</accession>
<keyword evidence="2" id="KW-1185">Reference proteome</keyword>
<evidence type="ECO:0000313" key="1">
    <source>
        <dbReference type="EMBL" id="KAJ5115147.1"/>
    </source>
</evidence>
<dbReference type="OrthoDB" id="654211at2759"/>
<name>A0A9W9GBK2_9EURO</name>
<dbReference type="AlphaFoldDB" id="A0A9W9GBK2"/>
<dbReference type="Proteomes" id="UP001141434">
    <property type="component" value="Unassembled WGS sequence"/>
</dbReference>
<gene>
    <name evidence="1" type="ORF">NUU61_000906</name>
</gene>
<dbReference type="EMBL" id="JAPMSZ010000001">
    <property type="protein sequence ID" value="KAJ5115147.1"/>
    <property type="molecule type" value="Genomic_DNA"/>
</dbReference>
<protein>
    <submittedName>
        <fullName evidence="1">Transcriptional regulator family: Fungal Specific TF</fullName>
    </submittedName>
</protein>
<reference evidence="1" key="2">
    <citation type="journal article" date="2023" name="IMA Fungus">
        <title>Comparative genomic study of the Penicillium genus elucidates a diverse pangenome and 15 lateral gene transfer events.</title>
        <authorList>
            <person name="Petersen C."/>
            <person name="Sorensen T."/>
            <person name="Nielsen M.R."/>
            <person name="Sondergaard T.E."/>
            <person name="Sorensen J.L."/>
            <person name="Fitzpatrick D.A."/>
            <person name="Frisvad J.C."/>
            <person name="Nielsen K.L."/>
        </authorList>
    </citation>
    <scope>NUCLEOTIDE SEQUENCE</scope>
    <source>
        <strain evidence="1">IBT 34128</strain>
    </source>
</reference>
<reference evidence="1" key="1">
    <citation type="submission" date="2022-11" db="EMBL/GenBank/DDBJ databases">
        <authorList>
            <person name="Petersen C."/>
        </authorList>
    </citation>
    <scope>NUCLEOTIDE SEQUENCE</scope>
    <source>
        <strain evidence="1">IBT 34128</strain>
    </source>
</reference>
<evidence type="ECO:0000313" key="2">
    <source>
        <dbReference type="Proteomes" id="UP001141434"/>
    </source>
</evidence>
<organism evidence="1 2">
    <name type="scientific">Penicillium alfredii</name>
    <dbReference type="NCBI Taxonomy" id="1506179"/>
    <lineage>
        <taxon>Eukaryota</taxon>
        <taxon>Fungi</taxon>
        <taxon>Dikarya</taxon>
        <taxon>Ascomycota</taxon>
        <taxon>Pezizomycotina</taxon>
        <taxon>Eurotiomycetes</taxon>
        <taxon>Eurotiomycetidae</taxon>
        <taxon>Eurotiales</taxon>
        <taxon>Aspergillaceae</taxon>
        <taxon>Penicillium</taxon>
    </lineage>
</organism>
<proteinExistence type="predicted"/>
<dbReference type="RefSeq" id="XP_056516339.1">
    <property type="nucleotide sequence ID" value="XM_056651489.1"/>
</dbReference>
<sequence>MNCHFPWSSELWEAENPISFSKIVTAHSAERPLPLLREVATQLLEAPEDVKPITWGLSLSAEHLLILIYALNSLAFQTRAGLLRYPSFERIRQAADSWKRLWDCFIGQLDKEQFLHLGYPKHAEELWWLLTATLDITTSHDANFAYLDSTATDELGNLNDFIQWCYRNAS</sequence>
<dbReference type="GeneID" id="81390657"/>
<comment type="caution">
    <text evidence="1">The sequence shown here is derived from an EMBL/GenBank/DDBJ whole genome shotgun (WGS) entry which is preliminary data.</text>
</comment>